<reference evidence="4" key="1">
    <citation type="submission" date="2020-10" db="EMBL/GenBank/DDBJ databases">
        <authorList>
            <person name="Han B."/>
            <person name="Lu T."/>
            <person name="Zhao Q."/>
            <person name="Huang X."/>
            <person name="Zhao Y."/>
        </authorList>
    </citation>
    <scope>NUCLEOTIDE SEQUENCE</scope>
</reference>
<proteinExistence type="predicted"/>
<dbReference type="Proteomes" id="UP000604825">
    <property type="component" value="Unassembled WGS sequence"/>
</dbReference>
<feature type="domain" description="Zinc knuckle CX2CX4HX4C" evidence="3">
    <location>
        <begin position="158"/>
        <end position="208"/>
    </location>
</feature>
<dbReference type="GO" id="GO:0003824">
    <property type="term" value="F:catalytic activity"/>
    <property type="evidence" value="ECO:0007669"/>
    <property type="project" value="InterPro"/>
</dbReference>
<gene>
    <name evidence="4" type="ORF">NCGR_LOCUS41605</name>
</gene>
<name>A0A811QMQ7_9POAL</name>
<dbReference type="InterPro" id="IPR005135">
    <property type="entry name" value="Endo/exonuclease/phosphatase"/>
</dbReference>
<dbReference type="OrthoDB" id="682893at2759"/>
<evidence type="ECO:0000256" key="1">
    <source>
        <dbReference type="SAM" id="MobiDB-lite"/>
    </source>
</evidence>
<feature type="domain" description="Endonuclease/exonuclease/phosphatase" evidence="2">
    <location>
        <begin position="358"/>
        <end position="435"/>
    </location>
</feature>
<sequence length="453" mass="51134">MAGVEGLLENLRLSEAERKSVCINLESAEKKDDDQVQAVGKLLSEKWTRPEIIEQTVGWIWCPVKGIECKDLGENIFLFSFNQASELLVVADFDGSKSLDEIDFSFIPIWPRISRLPMGMMNKAVAMVIGNEIGKFMEVDFVNDDLAAGRFLHLKVRLDIRKPLMRGTTVNLGEGKGDRWCPPITYEFLPDFCYICGIIGHTDKLCSKKIGVNDPLPFSKDLPSRRRAGYDGFRGQESPSFSSRRRGGFGSRFVGGSGSQGGEGTSRSDVLSWRKEPMQISLSVDGMGAMMRRISLLENSRGKRKPRDNRKKDAQQSTGIWGEGRKGMVLRWRQEIRRLGRDRWAGGPARRVKMKIIVWNCRGLGNGAAVQNLLNLQKEEDPDIMFLSETKMVENRIKGFRWKLGLTNMVAKDCVGSSGGLAIFWRKEVDVHVRMISNRYIDADVKEVEGFLW</sequence>
<dbReference type="Pfam" id="PF03372">
    <property type="entry name" value="Exo_endo_phos"/>
    <property type="match status" value="1"/>
</dbReference>
<feature type="compositionally biased region" description="Gly residues" evidence="1">
    <location>
        <begin position="248"/>
        <end position="264"/>
    </location>
</feature>
<comment type="caution">
    <text evidence="4">The sequence shown here is derived from an EMBL/GenBank/DDBJ whole genome shotgun (WGS) entry which is preliminary data.</text>
</comment>
<evidence type="ECO:0000259" key="3">
    <source>
        <dbReference type="Pfam" id="PF14392"/>
    </source>
</evidence>
<dbReference type="EMBL" id="CAJGYO010000010">
    <property type="protein sequence ID" value="CAD6258122.1"/>
    <property type="molecule type" value="Genomic_DNA"/>
</dbReference>
<evidence type="ECO:0008006" key="6">
    <source>
        <dbReference type="Google" id="ProtNLM"/>
    </source>
</evidence>
<evidence type="ECO:0000259" key="2">
    <source>
        <dbReference type="Pfam" id="PF03372"/>
    </source>
</evidence>
<dbReference type="PANTHER" id="PTHR31286">
    <property type="entry name" value="GLYCINE-RICH CELL WALL STRUCTURAL PROTEIN 1.8-LIKE"/>
    <property type="match status" value="1"/>
</dbReference>
<dbReference type="InterPro" id="IPR025836">
    <property type="entry name" value="Zn_knuckle_CX2CX4HX4C"/>
</dbReference>
<dbReference type="Pfam" id="PF14392">
    <property type="entry name" value="zf-CCHC_4"/>
    <property type="match status" value="1"/>
</dbReference>
<evidence type="ECO:0000313" key="5">
    <source>
        <dbReference type="Proteomes" id="UP000604825"/>
    </source>
</evidence>
<dbReference type="AlphaFoldDB" id="A0A811QMQ7"/>
<keyword evidence="5" id="KW-1185">Reference proteome</keyword>
<dbReference type="InterPro" id="IPR036691">
    <property type="entry name" value="Endo/exonu/phosph_ase_sf"/>
</dbReference>
<organism evidence="4 5">
    <name type="scientific">Miscanthus lutarioriparius</name>
    <dbReference type="NCBI Taxonomy" id="422564"/>
    <lineage>
        <taxon>Eukaryota</taxon>
        <taxon>Viridiplantae</taxon>
        <taxon>Streptophyta</taxon>
        <taxon>Embryophyta</taxon>
        <taxon>Tracheophyta</taxon>
        <taxon>Spermatophyta</taxon>
        <taxon>Magnoliopsida</taxon>
        <taxon>Liliopsida</taxon>
        <taxon>Poales</taxon>
        <taxon>Poaceae</taxon>
        <taxon>PACMAD clade</taxon>
        <taxon>Panicoideae</taxon>
        <taxon>Andropogonodae</taxon>
        <taxon>Andropogoneae</taxon>
        <taxon>Saccharinae</taxon>
        <taxon>Miscanthus</taxon>
    </lineage>
</organism>
<accession>A0A811QMQ7</accession>
<dbReference type="SUPFAM" id="SSF56219">
    <property type="entry name" value="DNase I-like"/>
    <property type="match status" value="1"/>
</dbReference>
<feature type="region of interest" description="Disordered" evidence="1">
    <location>
        <begin position="227"/>
        <end position="270"/>
    </location>
</feature>
<dbReference type="InterPro" id="IPR040256">
    <property type="entry name" value="At4g02000-like"/>
</dbReference>
<protein>
    <recommendedName>
        <fullName evidence="6">CCHC-type domain-containing protein</fullName>
    </recommendedName>
</protein>
<feature type="region of interest" description="Disordered" evidence="1">
    <location>
        <begin position="298"/>
        <end position="320"/>
    </location>
</feature>
<evidence type="ECO:0000313" key="4">
    <source>
        <dbReference type="EMBL" id="CAD6258122.1"/>
    </source>
</evidence>
<dbReference type="PANTHER" id="PTHR31286:SF180">
    <property type="entry name" value="OS10G0362600 PROTEIN"/>
    <property type="match status" value="1"/>
</dbReference>
<dbReference type="Gene3D" id="3.60.10.10">
    <property type="entry name" value="Endonuclease/exonuclease/phosphatase"/>
    <property type="match status" value="1"/>
</dbReference>